<gene>
    <name evidence="2" type="ORF">DFR57_11321</name>
</gene>
<protein>
    <submittedName>
        <fullName evidence="2">YesK-like protein</fullName>
    </submittedName>
</protein>
<evidence type="ECO:0000313" key="2">
    <source>
        <dbReference type="EMBL" id="RCW64538.1"/>
    </source>
</evidence>
<dbReference type="EMBL" id="QPJJ01000013">
    <property type="protein sequence ID" value="RCW64538.1"/>
    <property type="molecule type" value="Genomic_DNA"/>
</dbReference>
<proteinExistence type="predicted"/>
<keyword evidence="3" id="KW-1185">Reference proteome</keyword>
<evidence type="ECO:0000256" key="1">
    <source>
        <dbReference type="SAM" id="Phobius"/>
    </source>
</evidence>
<feature type="transmembrane region" description="Helical" evidence="1">
    <location>
        <begin position="6"/>
        <end position="25"/>
    </location>
</feature>
<comment type="caution">
    <text evidence="2">The sequence shown here is derived from an EMBL/GenBank/DDBJ whole genome shotgun (WGS) entry which is preliminary data.</text>
</comment>
<feature type="transmembrane region" description="Helical" evidence="1">
    <location>
        <begin position="65"/>
        <end position="86"/>
    </location>
</feature>
<accession>A0A368XC11</accession>
<name>A0A368XC11_9BACI</name>
<dbReference type="AlphaFoldDB" id="A0A368XC11"/>
<reference evidence="2 3" key="1">
    <citation type="submission" date="2018-07" db="EMBL/GenBank/DDBJ databases">
        <title>Genomic Encyclopedia of Type Strains, Phase IV (KMG-IV): sequencing the most valuable type-strain genomes for metagenomic binning, comparative biology and taxonomic classification.</title>
        <authorList>
            <person name="Goeker M."/>
        </authorList>
    </citation>
    <scope>NUCLEOTIDE SEQUENCE [LARGE SCALE GENOMIC DNA]</scope>
    <source>
        <strain evidence="2 3">DSM 27696</strain>
    </source>
</reference>
<dbReference type="RefSeq" id="WP_170132992.1">
    <property type="nucleotide sequence ID" value="NZ_QPJJ01000013.1"/>
</dbReference>
<keyword evidence="1" id="KW-0472">Membrane</keyword>
<keyword evidence="1" id="KW-1133">Transmembrane helix</keyword>
<keyword evidence="1" id="KW-0812">Transmembrane</keyword>
<dbReference type="Proteomes" id="UP000252585">
    <property type="component" value="Unassembled WGS sequence"/>
</dbReference>
<feature type="transmembrane region" description="Helical" evidence="1">
    <location>
        <begin position="37"/>
        <end position="59"/>
    </location>
</feature>
<dbReference type="InterPro" id="IPR025434">
    <property type="entry name" value="YesK-like"/>
</dbReference>
<organism evidence="2 3">
    <name type="scientific">Saliterribacillus persicus</name>
    <dbReference type="NCBI Taxonomy" id="930114"/>
    <lineage>
        <taxon>Bacteria</taxon>
        <taxon>Bacillati</taxon>
        <taxon>Bacillota</taxon>
        <taxon>Bacilli</taxon>
        <taxon>Bacillales</taxon>
        <taxon>Bacillaceae</taxon>
        <taxon>Saliterribacillus</taxon>
    </lineage>
</organism>
<evidence type="ECO:0000313" key="3">
    <source>
        <dbReference type="Proteomes" id="UP000252585"/>
    </source>
</evidence>
<dbReference type="Pfam" id="PF14150">
    <property type="entry name" value="YesK"/>
    <property type="match status" value="1"/>
</dbReference>
<sequence>MEGFEFFVYISLGVIVLYAITSMLLKRNKYDKYVGIVFVGLLSLSIVTIVISFIVGGWAGMGVGFIGLSILIGAIIGGLISSLISFSRPN</sequence>